<proteinExistence type="predicted"/>
<name>A0A2D4NYG9_MICSU</name>
<reference evidence="1" key="2">
    <citation type="submission" date="2017-11" db="EMBL/GenBank/DDBJ databases">
        <title>Coralsnake Venomics: Analyses of Venom Gland Transcriptomes and Proteomes of Six Brazilian Taxa.</title>
        <authorList>
            <person name="Aird S.D."/>
            <person name="Jorge da Silva N."/>
            <person name="Qiu L."/>
            <person name="Villar-Briones A."/>
            <person name="Aparecida-Saddi V."/>
            <person name="Campos-Telles M.P."/>
            <person name="Grau M."/>
            <person name="Mikheyev A.S."/>
        </authorList>
    </citation>
    <scope>NUCLEOTIDE SEQUENCE</scope>
    <source>
        <tissue evidence="1">Venom_gland</tissue>
    </source>
</reference>
<protein>
    <recommendedName>
        <fullName evidence="2">L1 transposable element RRM domain-containing protein</fullName>
    </recommendedName>
</protein>
<evidence type="ECO:0008006" key="2">
    <source>
        <dbReference type="Google" id="ProtNLM"/>
    </source>
</evidence>
<evidence type="ECO:0000313" key="1">
    <source>
        <dbReference type="EMBL" id="LAB50762.1"/>
    </source>
</evidence>
<sequence length="110" mass="13339">MNRDLEDSTIHLEMERTSFYLRLQNVLESKDEDLGAIMSHLIAKALQRDQQEIVKELDEVFRIHTNYARRNKLPREVHIRFTRKNVIDIVYRIRKDEPMVYKEKEITILK</sequence>
<dbReference type="EMBL" id="IACN01028864">
    <property type="protein sequence ID" value="LAB50762.1"/>
    <property type="molecule type" value="Transcribed_RNA"/>
</dbReference>
<reference evidence="1" key="1">
    <citation type="submission" date="2017-07" db="EMBL/GenBank/DDBJ databases">
        <authorList>
            <person name="Mikheyev A."/>
            <person name="Grau M."/>
        </authorList>
    </citation>
    <scope>NUCLEOTIDE SEQUENCE</scope>
    <source>
        <tissue evidence="1">Venom_gland</tissue>
    </source>
</reference>
<dbReference type="AlphaFoldDB" id="A0A2D4NYG9"/>
<dbReference type="Gene3D" id="3.30.70.1820">
    <property type="entry name" value="L1 transposable element, RRM domain"/>
    <property type="match status" value="1"/>
</dbReference>
<organism evidence="1">
    <name type="scientific">Micrurus surinamensis</name>
    <name type="common">Surinam coral snake</name>
    <dbReference type="NCBI Taxonomy" id="129470"/>
    <lineage>
        <taxon>Eukaryota</taxon>
        <taxon>Metazoa</taxon>
        <taxon>Chordata</taxon>
        <taxon>Craniata</taxon>
        <taxon>Vertebrata</taxon>
        <taxon>Euteleostomi</taxon>
        <taxon>Lepidosauria</taxon>
        <taxon>Squamata</taxon>
        <taxon>Bifurcata</taxon>
        <taxon>Unidentata</taxon>
        <taxon>Episquamata</taxon>
        <taxon>Toxicofera</taxon>
        <taxon>Serpentes</taxon>
        <taxon>Colubroidea</taxon>
        <taxon>Elapidae</taxon>
        <taxon>Elapinae</taxon>
        <taxon>Micrurus</taxon>
    </lineage>
</organism>
<accession>A0A2D4NYG9</accession>